<evidence type="ECO:0000256" key="1">
    <source>
        <dbReference type="ARBA" id="ARBA00007381"/>
    </source>
</evidence>
<gene>
    <name evidence="4" type="ORF">MGAL_10B046412</name>
</gene>
<dbReference type="OrthoDB" id="2963168at2759"/>
<dbReference type="CDD" id="cd10229">
    <property type="entry name" value="ASKHA_NBD_HSP70_HSPA12"/>
    <property type="match status" value="1"/>
</dbReference>
<keyword evidence="2" id="KW-0547">Nucleotide-binding</keyword>
<keyword evidence="3" id="KW-0067">ATP-binding</keyword>
<evidence type="ECO:0000313" key="5">
    <source>
        <dbReference type="Proteomes" id="UP000596742"/>
    </source>
</evidence>
<dbReference type="Gene3D" id="3.30.420.40">
    <property type="match status" value="2"/>
</dbReference>
<evidence type="ECO:0000256" key="2">
    <source>
        <dbReference type="ARBA" id="ARBA00022741"/>
    </source>
</evidence>
<reference evidence="4" key="1">
    <citation type="submission" date="2018-11" db="EMBL/GenBank/DDBJ databases">
        <authorList>
            <person name="Alioto T."/>
            <person name="Alioto T."/>
        </authorList>
    </citation>
    <scope>NUCLEOTIDE SEQUENCE</scope>
</reference>
<dbReference type="PANTHER" id="PTHR14187">
    <property type="entry name" value="ALPHA KINASE/ELONGATION FACTOR 2 KINASE"/>
    <property type="match status" value="1"/>
</dbReference>
<dbReference type="Proteomes" id="UP000596742">
    <property type="component" value="Unassembled WGS sequence"/>
</dbReference>
<name>A0A8B6BE20_MYTGA</name>
<comment type="caution">
    <text evidence="4">The sequence shown here is derived from an EMBL/GenBank/DDBJ whole genome shotgun (WGS) entry which is preliminary data.</text>
</comment>
<sequence>MSSKGPVMVAAIDFGTMYSGYAFSIIDSSKKGPLTIHLNQAWNAGGHNLLSIKTPTTLLLDSNKQLVAFGYQAENRYTELEMDGKFDGYYYFHRFKLKLFEKESLSTDSELSDIRGKSVPAKDVFASSIRFLKQHLISSLSRQGVDVADFGIQWVLTVPSIWSDSAKQFIRQCAAGIQNDSLVVSLESEAASIFCHHISSNLSVGTNTGVLSSKKGTQYMVVDIGGGTSDITALENIGKNKLKEICRACGADCGGIAVDNAFYTMFMDIVGQAVIDDLISSSPTAHLDLFREFECVKRSLTPEQTGKVTMSIPFLTLTQICEKHHHNDFVSLLKASKYNQQMTIVNDKLRLEVDLLKLLFKPTTDKIVNLIKDKLREIQNKKAINVILVGGFSESLIVQHAIKTSIPSHHIIVPNEATLAVLKGAVIFGTDPNVIVSRVVRHTYGFQVSNDFDPKLHEFHRQVEVDELELCEKVFEKFMVINSTVSLGQKIKETFTTTKKFQELHYLPLFTSTKKEPGYTDDKTCKHAGNVVVRIPNPTEKYRDIDVTICFGHTELQIEAVDVESGNMCQTTFEYV</sequence>
<dbReference type="InterPro" id="IPR043129">
    <property type="entry name" value="ATPase_NBD"/>
</dbReference>
<evidence type="ECO:0000313" key="4">
    <source>
        <dbReference type="EMBL" id="VDH89195.1"/>
    </source>
</evidence>
<dbReference type="Pfam" id="PF00012">
    <property type="entry name" value="HSP70"/>
    <property type="match status" value="1"/>
</dbReference>
<evidence type="ECO:0000256" key="3">
    <source>
        <dbReference type="ARBA" id="ARBA00022840"/>
    </source>
</evidence>
<dbReference type="GO" id="GO:0140662">
    <property type="term" value="F:ATP-dependent protein folding chaperone"/>
    <property type="evidence" value="ECO:0007669"/>
    <property type="project" value="InterPro"/>
</dbReference>
<dbReference type="EMBL" id="UYJE01000012">
    <property type="protein sequence ID" value="VDH89195.1"/>
    <property type="molecule type" value="Genomic_DNA"/>
</dbReference>
<accession>A0A8B6BE20</accession>
<keyword evidence="5" id="KW-1185">Reference proteome</keyword>
<comment type="similarity">
    <text evidence="1">Belongs to the heat shock protein 70 family.</text>
</comment>
<organism evidence="4 5">
    <name type="scientific">Mytilus galloprovincialis</name>
    <name type="common">Mediterranean mussel</name>
    <dbReference type="NCBI Taxonomy" id="29158"/>
    <lineage>
        <taxon>Eukaryota</taxon>
        <taxon>Metazoa</taxon>
        <taxon>Spiralia</taxon>
        <taxon>Lophotrochozoa</taxon>
        <taxon>Mollusca</taxon>
        <taxon>Bivalvia</taxon>
        <taxon>Autobranchia</taxon>
        <taxon>Pteriomorphia</taxon>
        <taxon>Mytilida</taxon>
        <taxon>Mytiloidea</taxon>
        <taxon>Mytilidae</taxon>
        <taxon>Mytilinae</taxon>
        <taxon>Mytilus</taxon>
    </lineage>
</organism>
<dbReference type="GO" id="GO:0005524">
    <property type="term" value="F:ATP binding"/>
    <property type="evidence" value="ECO:0007669"/>
    <property type="project" value="UniProtKB-KW"/>
</dbReference>
<dbReference type="AlphaFoldDB" id="A0A8B6BE20"/>
<dbReference type="PANTHER" id="PTHR14187:SF5">
    <property type="entry name" value="HEAT SHOCK 70 KDA PROTEIN 12A"/>
    <property type="match status" value="1"/>
</dbReference>
<dbReference type="InterPro" id="IPR013126">
    <property type="entry name" value="Hsp_70_fam"/>
</dbReference>
<dbReference type="SUPFAM" id="SSF53067">
    <property type="entry name" value="Actin-like ATPase domain"/>
    <property type="match status" value="2"/>
</dbReference>
<dbReference type="Gene3D" id="3.90.640.10">
    <property type="entry name" value="Actin, Chain A, domain 4"/>
    <property type="match status" value="1"/>
</dbReference>
<proteinExistence type="inferred from homology"/>
<protein>
    <submittedName>
        <fullName evidence="4">Uncharacterized protein</fullName>
    </submittedName>
</protein>